<dbReference type="Gene3D" id="1.20.1260.100">
    <property type="entry name" value="TspO/MBR protein"/>
    <property type="match status" value="1"/>
</dbReference>
<dbReference type="PANTHER" id="PTHR10057:SF0">
    <property type="entry name" value="TRANSLOCATOR PROTEIN"/>
    <property type="match status" value="1"/>
</dbReference>
<evidence type="ECO:0000313" key="7">
    <source>
        <dbReference type="EMBL" id="AWT52115.1"/>
    </source>
</evidence>
<dbReference type="InterPro" id="IPR038330">
    <property type="entry name" value="TspO/MBR-related_sf"/>
</dbReference>
<dbReference type="EMBL" id="CP027541">
    <property type="protein sequence ID" value="AWT52115.1"/>
    <property type="molecule type" value="Genomic_DNA"/>
</dbReference>
<dbReference type="Pfam" id="PF03073">
    <property type="entry name" value="TspO_MBR"/>
    <property type="match status" value="1"/>
</dbReference>
<keyword evidence="4 6" id="KW-1133">Transmembrane helix</keyword>
<sequence length="161" mass="17323">MRPITLAKTASAVIATGVVGGLASRGSQTAWYQSLRKPSFQPPPAAFPIAWNLLYADIASTSAHTIDKFQEQNRDDKARAYSVALAANLILNASWSWIFFNRGKLGTAAIAAGALAASSADLTRRAVDAQGARGAILAPYPLWCTFATVLSTRIWMLNRKR</sequence>
<dbReference type="InterPro" id="IPR004307">
    <property type="entry name" value="TspO_MBR"/>
</dbReference>
<protein>
    <submittedName>
        <fullName evidence="7">Tryptophan-rich sensory protein</fullName>
    </submittedName>
</protein>
<evidence type="ECO:0000313" key="8">
    <source>
        <dbReference type="Proteomes" id="UP000011200"/>
    </source>
</evidence>
<reference evidence="8" key="2">
    <citation type="submission" date="2018-03" db="EMBL/GenBank/DDBJ databases">
        <authorList>
            <person name="Derbyshire K."/>
            <person name="Gray T.A."/>
            <person name="Champion M."/>
        </authorList>
    </citation>
    <scope>NUCLEOTIDE SEQUENCE [LARGE SCALE GENOMIC DNA]</scope>
    <source>
        <strain evidence="8">MKD8</strain>
    </source>
</reference>
<dbReference type="GO" id="GO:0033013">
    <property type="term" value="P:tetrapyrrole metabolic process"/>
    <property type="evidence" value="ECO:0007669"/>
    <property type="project" value="UniProtKB-ARBA"/>
</dbReference>
<evidence type="ECO:0000256" key="3">
    <source>
        <dbReference type="ARBA" id="ARBA00022692"/>
    </source>
</evidence>
<proteinExistence type="inferred from homology"/>
<evidence type="ECO:0000256" key="2">
    <source>
        <dbReference type="ARBA" id="ARBA00007524"/>
    </source>
</evidence>
<comment type="subcellular location">
    <subcellularLocation>
        <location evidence="1">Membrane</location>
        <topology evidence="1">Multi-pass membrane protein</topology>
    </subcellularLocation>
</comment>
<dbReference type="RefSeq" id="WP_003892495.1">
    <property type="nucleotide sequence ID" value="NZ_CP027541.1"/>
</dbReference>
<dbReference type="PIRSF" id="PIRSF005859">
    <property type="entry name" value="PBR"/>
    <property type="match status" value="1"/>
</dbReference>
<dbReference type="CDD" id="cd15904">
    <property type="entry name" value="TSPO_MBR"/>
    <property type="match status" value="1"/>
</dbReference>
<feature type="transmembrane region" description="Helical" evidence="6">
    <location>
        <begin position="78"/>
        <end position="99"/>
    </location>
</feature>
<comment type="similarity">
    <text evidence="2">Belongs to the TspO/BZRP family.</text>
</comment>
<dbReference type="Proteomes" id="UP000011200">
    <property type="component" value="Chromosome"/>
</dbReference>
<evidence type="ECO:0000256" key="6">
    <source>
        <dbReference type="SAM" id="Phobius"/>
    </source>
</evidence>
<name>A0A2U9PKC3_MYCSE</name>
<evidence type="ECO:0000256" key="4">
    <source>
        <dbReference type="ARBA" id="ARBA00022989"/>
    </source>
</evidence>
<keyword evidence="5 6" id="KW-0472">Membrane</keyword>
<evidence type="ECO:0000256" key="1">
    <source>
        <dbReference type="ARBA" id="ARBA00004141"/>
    </source>
</evidence>
<keyword evidence="3 6" id="KW-0812">Transmembrane</keyword>
<dbReference type="AlphaFoldDB" id="A0A2U9PKC3"/>
<evidence type="ECO:0000256" key="5">
    <source>
        <dbReference type="ARBA" id="ARBA00023136"/>
    </source>
</evidence>
<organism evidence="7 8">
    <name type="scientific">Mycolicibacterium smegmatis (strain MKD8)</name>
    <name type="common">Mycobacterium smegmatis</name>
    <dbReference type="NCBI Taxonomy" id="1214915"/>
    <lineage>
        <taxon>Bacteria</taxon>
        <taxon>Bacillati</taxon>
        <taxon>Actinomycetota</taxon>
        <taxon>Actinomycetes</taxon>
        <taxon>Mycobacteriales</taxon>
        <taxon>Mycobacteriaceae</taxon>
        <taxon>Mycolicibacterium</taxon>
    </lineage>
</organism>
<feature type="transmembrane region" description="Helical" evidence="6">
    <location>
        <begin position="135"/>
        <end position="156"/>
    </location>
</feature>
<dbReference type="SMR" id="A0A2U9PKC3"/>
<reference evidence="7 8" key="1">
    <citation type="journal article" date="2013" name="Genome Announc.">
        <title>Draft genome sequence of MKD8, a conjugal recipient Mycobacterium smegmatis strain.</title>
        <authorList>
            <person name="Gray T.A."/>
            <person name="Palumbo M.J."/>
            <person name="Derbyshire K.M."/>
        </authorList>
    </citation>
    <scope>NUCLEOTIDE SEQUENCE [LARGE SCALE GENOMIC DNA]</scope>
    <source>
        <strain evidence="7 8">MKD8</strain>
    </source>
</reference>
<dbReference type="PANTHER" id="PTHR10057">
    <property type="entry name" value="PERIPHERAL-TYPE BENZODIAZEPINE RECEPTOR"/>
    <property type="match status" value="1"/>
</dbReference>
<dbReference type="FunFam" id="1.20.1260.100:FF:000001">
    <property type="entry name" value="translocator protein 2"/>
    <property type="match status" value="1"/>
</dbReference>
<dbReference type="GeneID" id="93455976"/>
<dbReference type="GO" id="GO:0016020">
    <property type="term" value="C:membrane"/>
    <property type="evidence" value="ECO:0007669"/>
    <property type="project" value="UniProtKB-SubCell"/>
</dbReference>
<gene>
    <name evidence="7" type="ORF">D806_011260</name>
</gene>
<accession>A0A2U9PKC3</accession>